<keyword evidence="2 6" id="KW-0238">DNA-binding</keyword>
<keyword evidence="3" id="KW-0804">Transcription</keyword>
<accession>A0ABU2BGP5</accession>
<evidence type="ECO:0000256" key="2">
    <source>
        <dbReference type="ARBA" id="ARBA00023125"/>
    </source>
</evidence>
<dbReference type="InterPro" id="IPR036390">
    <property type="entry name" value="WH_DNA-bd_sf"/>
</dbReference>
<dbReference type="Gene3D" id="3.30.450.40">
    <property type="match status" value="2"/>
</dbReference>
<dbReference type="InterPro" id="IPR005471">
    <property type="entry name" value="Tscrpt_reg_IclR_N"/>
</dbReference>
<dbReference type="EMBL" id="JAVDYI010000001">
    <property type="protein sequence ID" value="MDR7357807.1"/>
    <property type="molecule type" value="Genomic_DNA"/>
</dbReference>
<evidence type="ECO:0000313" key="7">
    <source>
        <dbReference type="Proteomes" id="UP001183817"/>
    </source>
</evidence>
<dbReference type="InterPro" id="IPR029016">
    <property type="entry name" value="GAF-like_dom_sf"/>
</dbReference>
<keyword evidence="7" id="KW-1185">Reference proteome</keyword>
<dbReference type="Pfam" id="PF01614">
    <property type="entry name" value="IclR_C"/>
    <property type="match status" value="2"/>
</dbReference>
<dbReference type="Proteomes" id="UP001183817">
    <property type="component" value="Unassembled WGS sequence"/>
</dbReference>
<evidence type="ECO:0000256" key="3">
    <source>
        <dbReference type="ARBA" id="ARBA00023163"/>
    </source>
</evidence>
<feature type="domain" description="HTH iclR-type" evidence="4">
    <location>
        <begin position="269"/>
        <end position="330"/>
    </location>
</feature>
<dbReference type="PROSITE" id="PS51077">
    <property type="entry name" value="HTH_ICLR"/>
    <property type="match status" value="2"/>
</dbReference>
<protein>
    <submittedName>
        <fullName evidence="6">DNA-binding IclR family transcriptional regulator</fullName>
    </submittedName>
</protein>
<dbReference type="GO" id="GO:0003677">
    <property type="term" value="F:DNA binding"/>
    <property type="evidence" value="ECO:0007669"/>
    <property type="project" value="UniProtKB-KW"/>
</dbReference>
<feature type="domain" description="IclR-ED" evidence="5">
    <location>
        <begin position="69"/>
        <end position="258"/>
    </location>
</feature>
<organism evidence="6 7">
    <name type="scientific">Paeniglutamicibacter sulfureus</name>
    <dbReference type="NCBI Taxonomy" id="43666"/>
    <lineage>
        <taxon>Bacteria</taxon>
        <taxon>Bacillati</taxon>
        <taxon>Actinomycetota</taxon>
        <taxon>Actinomycetes</taxon>
        <taxon>Micrococcales</taxon>
        <taxon>Micrococcaceae</taxon>
        <taxon>Paeniglutamicibacter</taxon>
    </lineage>
</organism>
<evidence type="ECO:0000313" key="6">
    <source>
        <dbReference type="EMBL" id="MDR7357807.1"/>
    </source>
</evidence>
<evidence type="ECO:0000259" key="4">
    <source>
        <dbReference type="PROSITE" id="PS51077"/>
    </source>
</evidence>
<dbReference type="PROSITE" id="PS51078">
    <property type="entry name" value="ICLR_ED"/>
    <property type="match status" value="2"/>
</dbReference>
<dbReference type="InterPro" id="IPR014757">
    <property type="entry name" value="Tscrpt_reg_IclR_C"/>
</dbReference>
<dbReference type="PANTHER" id="PTHR30136">
    <property type="entry name" value="HELIX-TURN-HELIX TRANSCRIPTIONAL REGULATOR, ICLR FAMILY"/>
    <property type="match status" value="1"/>
</dbReference>
<feature type="domain" description="IclR-ED" evidence="5">
    <location>
        <begin position="331"/>
        <end position="516"/>
    </location>
</feature>
<dbReference type="SUPFAM" id="SSF46785">
    <property type="entry name" value="Winged helix' DNA-binding domain"/>
    <property type="match status" value="2"/>
</dbReference>
<comment type="caution">
    <text evidence="6">The sequence shown here is derived from an EMBL/GenBank/DDBJ whole genome shotgun (WGS) entry which is preliminary data.</text>
</comment>
<name>A0ABU2BGP5_9MICC</name>
<dbReference type="Pfam" id="PF09339">
    <property type="entry name" value="HTH_IclR"/>
    <property type="match status" value="1"/>
</dbReference>
<dbReference type="Gene3D" id="1.10.10.10">
    <property type="entry name" value="Winged helix-like DNA-binding domain superfamily/Winged helix DNA-binding domain"/>
    <property type="match status" value="2"/>
</dbReference>
<dbReference type="SMART" id="SM00346">
    <property type="entry name" value="HTH_ICLR"/>
    <property type="match status" value="2"/>
</dbReference>
<dbReference type="InterPro" id="IPR050707">
    <property type="entry name" value="HTH_MetabolicPath_Reg"/>
</dbReference>
<dbReference type="InterPro" id="IPR002831">
    <property type="entry name" value="Tscrpt_reg_TrmB_N"/>
</dbReference>
<evidence type="ECO:0000256" key="1">
    <source>
        <dbReference type="ARBA" id="ARBA00023015"/>
    </source>
</evidence>
<keyword evidence="1" id="KW-0805">Transcription regulation</keyword>
<evidence type="ECO:0000259" key="5">
    <source>
        <dbReference type="PROSITE" id="PS51078"/>
    </source>
</evidence>
<dbReference type="SUPFAM" id="SSF55781">
    <property type="entry name" value="GAF domain-like"/>
    <property type="match status" value="2"/>
</dbReference>
<dbReference type="InterPro" id="IPR036388">
    <property type="entry name" value="WH-like_DNA-bd_sf"/>
</dbReference>
<reference evidence="6 7" key="1">
    <citation type="submission" date="2023-07" db="EMBL/GenBank/DDBJ databases">
        <title>Sequencing the genomes of 1000 actinobacteria strains.</title>
        <authorList>
            <person name="Klenk H.-P."/>
        </authorList>
    </citation>
    <scope>NUCLEOTIDE SEQUENCE [LARGE SCALE GENOMIC DNA]</scope>
    <source>
        <strain evidence="6 7">DSM 20167</strain>
    </source>
</reference>
<dbReference type="RefSeq" id="WP_310289445.1">
    <property type="nucleotide sequence ID" value="NZ_BAAAWO010000001.1"/>
</dbReference>
<sequence>MKPAANMIQLVMKATQVVDEISNLGPSTSAELAKAVDEPRPSVYRIVSALEQAGLVRRSEDGPVELGTRILHLGEAAADALMDREILAGQLNAVQRQLGLTASFWIPRKETAVCLEQVDATDVDLYGLSSGRILPLYAGAASHVLLAFQPEEVLDSVLGAAPYHPLSSRTPLEAETLRKHVEETRRQGWRLEVNEVVDGIAAISFPVLNPDGTVFGSLTAAGLVDQVLSLQGQARDVIARAAQILTESMRDFAPQPTLRVLSTTRSNSSSIIAKANALMEALANERVCTSARLTELLDEPVSSVYRMLATLGEAGWVEQLGPRGAFRIGSKLISLSGKLLNDLDLRRAAVPVLRSIHEATGETAFMCIRRNTRAVCIERIDGKRVNSRLLALGGSLPLHTGAAPRALLAFEDRQAWESYFAIVSQNNDVQFDVRSRTKFYADLEAIRSAGYAMSDDELTPGIAAIGAPIFDHKGHVVASLSVSGLREGILAEPEGAQSVIEVARDGARRLSDYLGAPASALGHEPSLVG</sequence>
<dbReference type="PANTHER" id="PTHR30136:SF35">
    <property type="entry name" value="HTH-TYPE TRANSCRIPTIONAL REGULATOR RV1719"/>
    <property type="match status" value="1"/>
</dbReference>
<feature type="domain" description="HTH iclR-type" evidence="4">
    <location>
        <begin position="8"/>
        <end position="68"/>
    </location>
</feature>
<gene>
    <name evidence="6" type="ORF">J2S64_001498</name>
</gene>
<proteinExistence type="predicted"/>
<dbReference type="Pfam" id="PF01978">
    <property type="entry name" value="TrmB"/>
    <property type="match status" value="1"/>
</dbReference>